<gene>
    <name evidence="3" type="ORF">Bca52824_087136</name>
</gene>
<feature type="region of interest" description="Disordered" evidence="1">
    <location>
        <begin position="173"/>
        <end position="215"/>
    </location>
</feature>
<keyword evidence="2" id="KW-1133">Transmembrane helix</keyword>
<proteinExistence type="predicted"/>
<dbReference type="AlphaFoldDB" id="A0A8X7PBK5"/>
<accession>A0A8X7PBK5</accession>
<organism evidence="3 4">
    <name type="scientific">Brassica carinata</name>
    <name type="common">Ethiopian mustard</name>
    <name type="synonym">Abyssinian cabbage</name>
    <dbReference type="NCBI Taxonomy" id="52824"/>
    <lineage>
        <taxon>Eukaryota</taxon>
        <taxon>Viridiplantae</taxon>
        <taxon>Streptophyta</taxon>
        <taxon>Embryophyta</taxon>
        <taxon>Tracheophyta</taxon>
        <taxon>Spermatophyta</taxon>
        <taxon>Magnoliopsida</taxon>
        <taxon>eudicotyledons</taxon>
        <taxon>Gunneridae</taxon>
        <taxon>Pentapetalae</taxon>
        <taxon>rosids</taxon>
        <taxon>malvids</taxon>
        <taxon>Brassicales</taxon>
        <taxon>Brassicaceae</taxon>
        <taxon>Brassiceae</taxon>
        <taxon>Brassica</taxon>
    </lineage>
</organism>
<dbReference type="Proteomes" id="UP000886595">
    <property type="component" value="Unassembled WGS sequence"/>
</dbReference>
<dbReference type="OrthoDB" id="1938353at2759"/>
<evidence type="ECO:0000256" key="2">
    <source>
        <dbReference type="SAM" id="Phobius"/>
    </source>
</evidence>
<evidence type="ECO:0000256" key="1">
    <source>
        <dbReference type="SAM" id="MobiDB-lite"/>
    </source>
</evidence>
<dbReference type="EMBL" id="JAAMPC010000017">
    <property type="protein sequence ID" value="KAG2247508.1"/>
    <property type="molecule type" value="Genomic_DNA"/>
</dbReference>
<keyword evidence="2" id="KW-0812">Transmembrane</keyword>
<evidence type="ECO:0000313" key="4">
    <source>
        <dbReference type="Proteomes" id="UP000886595"/>
    </source>
</evidence>
<keyword evidence="4" id="KW-1185">Reference proteome</keyword>
<name>A0A8X7PBK5_BRACI</name>
<reference evidence="3 4" key="1">
    <citation type="submission" date="2020-02" db="EMBL/GenBank/DDBJ databases">
        <authorList>
            <person name="Ma Q."/>
            <person name="Huang Y."/>
            <person name="Song X."/>
            <person name="Pei D."/>
        </authorList>
    </citation>
    <scope>NUCLEOTIDE SEQUENCE [LARGE SCALE GENOMIC DNA]</scope>
    <source>
        <strain evidence="3">Sxm20200214</strain>
        <tissue evidence="3">Leaf</tissue>
    </source>
</reference>
<protein>
    <submittedName>
        <fullName evidence="3">Uncharacterized protein</fullName>
    </submittedName>
</protein>
<sequence>MGEPKFTVVFGYSLLSEIQILLIFIFIITSHMFFRFIGISQIASHFMLELAVDWNLYTDNVDPHYMPPKKVLAKRTVMISSQSSILLPMVTFILLELKIVNSELGRLVLSASMIIDILGIIRTDLHTPAADVFTPTHQPRRAEEFKRCSPPKKISEEQDELVSTLTKKVETLTQGLESPSQEPPLSQNPSDKSPSGNRKLLPPKASRTTESSKSTWILAMYPTIPMKTLTDIQEGP</sequence>
<keyword evidence="2" id="KW-0472">Membrane</keyword>
<feature type="transmembrane region" description="Helical" evidence="2">
    <location>
        <begin position="6"/>
        <end position="29"/>
    </location>
</feature>
<feature type="compositionally biased region" description="Polar residues" evidence="1">
    <location>
        <begin position="173"/>
        <end position="196"/>
    </location>
</feature>
<feature type="region of interest" description="Disordered" evidence="1">
    <location>
        <begin position="131"/>
        <end position="158"/>
    </location>
</feature>
<comment type="caution">
    <text evidence="3">The sequence shown here is derived from an EMBL/GenBank/DDBJ whole genome shotgun (WGS) entry which is preliminary data.</text>
</comment>
<feature type="compositionally biased region" description="Polar residues" evidence="1">
    <location>
        <begin position="206"/>
        <end position="215"/>
    </location>
</feature>
<evidence type="ECO:0000313" key="3">
    <source>
        <dbReference type="EMBL" id="KAG2247508.1"/>
    </source>
</evidence>